<dbReference type="SMART" id="SM00355">
    <property type="entry name" value="ZnF_C2H2"/>
    <property type="match status" value="13"/>
</dbReference>
<feature type="region of interest" description="Disordered" evidence="5">
    <location>
        <begin position="75"/>
        <end position="201"/>
    </location>
</feature>
<feature type="compositionally biased region" description="Basic and acidic residues" evidence="5">
    <location>
        <begin position="96"/>
        <end position="109"/>
    </location>
</feature>
<dbReference type="PROSITE" id="PS00028">
    <property type="entry name" value="ZINC_FINGER_C2H2_1"/>
    <property type="match status" value="1"/>
</dbReference>
<feature type="compositionally biased region" description="Low complexity" evidence="5">
    <location>
        <begin position="160"/>
        <end position="176"/>
    </location>
</feature>
<name>A0A1I7YTL8_9BILA</name>
<evidence type="ECO:0000256" key="3">
    <source>
        <dbReference type="ARBA" id="ARBA00022771"/>
    </source>
</evidence>
<dbReference type="SUPFAM" id="SSF57667">
    <property type="entry name" value="beta-beta-alpha zinc fingers"/>
    <property type="match status" value="2"/>
</dbReference>
<dbReference type="InterPro" id="IPR050688">
    <property type="entry name" value="Zinc_finger/UBP_domain"/>
</dbReference>
<feature type="region of interest" description="Disordered" evidence="5">
    <location>
        <begin position="379"/>
        <end position="422"/>
    </location>
</feature>
<dbReference type="AlphaFoldDB" id="A0A1I7YTL8"/>
<keyword evidence="6" id="KW-0732">Signal</keyword>
<keyword evidence="3" id="KW-0863">Zinc-finger</keyword>
<keyword evidence="1" id="KW-0479">Metal-binding</keyword>
<dbReference type="PANTHER" id="PTHR24403">
    <property type="entry name" value="ZINC FINGER PROTEIN"/>
    <property type="match status" value="1"/>
</dbReference>
<evidence type="ECO:0000313" key="8">
    <source>
        <dbReference type="Proteomes" id="UP000095287"/>
    </source>
</evidence>
<keyword evidence="4" id="KW-0862">Zinc</keyword>
<feature type="compositionally biased region" description="Acidic residues" evidence="5">
    <location>
        <begin position="303"/>
        <end position="312"/>
    </location>
</feature>
<keyword evidence="2" id="KW-0677">Repeat</keyword>
<feature type="compositionally biased region" description="Basic and acidic residues" evidence="5">
    <location>
        <begin position="396"/>
        <end position="412"/>
    </location>
</feature>
<evidence type="ECO:0000313" key="9">
    <source>
        <dbReference type="WBParaSite" id="L893_g19619.t1"/>
    </source>
</evidence>
<feature type="region of interest" description="Disordered" evidence="5">
    <location>
        <begin position="287"/>
        <end position="357"/>
    </location>
</feature>
<feature type="region of interest" description="Disordered" evidence="5">
    <location>
        <begin position="721"/>
        <end position="745"/>
    </location>
</feature>
<evidence type="ECO:0000256" key="2">
    <source>
        <dbReference type="ARBA" id="ARBA00022737"/>
    </source>
</evidence>
<evidence type="ECO:0000256" key="1">
    <source>
        <dbReference type="ARBA" id="ARBA00022723"/>
    </source>
</evidence>
<proteinExistence type="predicted"/>
<dbReference type="GO" id="GO:0045944">
    <property type="term" value="P:positive regulation of transcription by RNA polymerase II"/>
    <property type="evidence" value="ECO:0007669"/>
    <property type="project" value="TreeGrafter"/>
</dbReference>
<feature type="region of interest" description="Disordered" evidence="5">
    <location>
        <begin position="618"/>
        <end position="640"/>
    </location>
</feature>
<protein>
    <submittedName>
        <fullName evidence="9">C2H2-type domain-containing protein</fullName>
    </submittedName>
</protein>
<dbReference type="InterPro" id="IPR036236">
    <property type="entry name" value="Znf_C2H2_sf"/>
</dbReference>
<dbReference type="PANTHER" id="PTHR24403:SF67">
    <property type="entry name" value="FI01116P-RELATED"/>
    <property type="match status" value="1"/>
</dbReference>
<feature type="chain" id="PRO_5009312570" evidence="6">
    <location>
        <begin position="20"/>
        <end position="958"/>
    </location>
</feature>
<dbReference type="GO" id="GO:0008270">
    <property type="term" value="F:zinc ion binding"/>
    <property type="evidence" value="ECO:0007669"/>
    <property type="project" value="UniProtKB-KW"/>
</dbReference>
<accession>A0A1I7YTL8</accession>
<evidence type="ECO:0000259" key="7">
    <source>
        <dbReference type="PROSITE" id="PS00028"/>
    </source>
</evidence>
<dbReference type="Gene3D" id="3.30.160.60">
    <property type="entry name" value="Classic Zinc Finger"/>
    <property type="match status" value="4"/>
</dbReference>
<feature type="domain" description="C2H2-type" evidence="7">
    <location>
        <begin position="703"/>
        <end position="723"/>
    </location>
</feature>
<feature type="compositionally biased region" description="Basic and acidic residues" evidence="5">
    <location>
        <begin position="180"/>
        <end position="196"/>
    </location>
</feature>
<organism evidence="8 9">
    <name type="scientific">Steinernema glaseri</name>
    <dbReference type="NCBI Taxonomy" id="37863"/>
    <lineage>
        <taxon>Eukaryota</taxon>
        <taxon>Metazoa</taxon>
        <taxon>Ecdysozoa</taxon>
        <taxon>Nematoda</taxon>
        <taxon>Chromadorea</taxon>
        <taxon>Rhabditida</taxon>
        <taxon>Tylenchina</taxon>
        <taxon>Panagrolaimomorpha</taxon>
        <taxon>Strongyloidoidea</taxon>
        <taxon>Steinernematidae</taxon>
        <taxon>Steinernema</taxon>
    </lineage>
</organism>
<feature type="compositionally biased region" description="Basic and acidic residues" evidence="5">
    <location>
        <begin position="130"/>
        <end position="145"/>
    </location>
</feature>
<evidence type="ECO:0000256" key="4">
    <source>
        <dbReference type="ARBA" id="ARBA00022833"/>
    </source>
</evidence>
<sequence length="958" mass="110329">MFIFASTLLCFHPYAGLFAELKEWTCNGSSSERAPMCMCECCTLCRTNVSILQRRVAVLSFASFGYDKRPMMKRRSSVAKAADGKEHQETPPYKRTKPERVEAVSDRPQRRQRRPPARHSDYFIPSSVRQRYDDVPPRVELKYEPVEVENDDDDDDDDGPPTLEPEMPTEMPTEMPCTSGREKALSEHSDELGKDDNPDDLSYEDEDAKLLLLGAKRGRPSKGKTGSFLHCPECPFSTRHRERFIKHCKNHQRTAGFKCPLCSFMSTSSGFLKRHCDGHGENYSWPPEYVAGDDSKNNSKDETLEEEAEDHDQDEHHAKGGPESPEFNIRSRPRRSAPAKLDKDYVEGNDDDEEPSFPCPIANCSFASNFKRSLNRHMRNKHGMHPNQPLEQDTVAVKKEDEEGEAEERAETPVEATTPPPTLKRYADLVKKLEHVSSSTSPVPPKEESPQPGQSRKPTRLDKCPHCPYASRFKCDVKAHIELHFGKREFACNLCSYSTIVHRALKNHMNMHNRYDQEMRAEEAAGPRKIANVFEDQTNRNIGSVFCENGGIHRFHCEVCQTDEASNEIYDEHTRQHTDNDVYYSCPQCEFRTEDGQTIIDHAESHPTRAQAYIMRELSPAPSPLREPPKPRGRGRPRKEEFLPRQMKEKVVKVDWKPQTKNGKRKSDEPIMEKCTYCPFETEDNRRYQLHVEMHIGQRPFRCSECSYSCFSPNAIESHRLLHAPGDNAPPSTKQQRSTEQKKTVNGGKGAFACRQCEFRTADVRVYETHCKEHAEEMRKKLLLARELEAHRREELKNQGEAQKVEVRQRRNPAIVKLSCVKCSFKAENIRIYTTHLQHHGDSKCPFKCGVCDYYDDSQDAINTHEEEHHASGTVPRTHYYHFPQFLDTPGELNTEEDMFNKLREKKKNVYCKKCQFNCFDLKQMVEHCEEHHVGTAEDREALEELKMSITVRPSVMV</sequence>
<dbReference type="GO" id="GO:0005634">
    <property type="term" value="C:nucleus"/>
    <property type="evidence" value="ECO:0007669"/>
    <property type="project" value="TreeGrafter"/>
</dbReference>
<feature type="region of interest" description="Disordered" evidence="5">
    <location>
        <begin position="435"/>
        <end position="461"/>
    </location>
</feature>
<dbReference type="WBParaSite" id="L893_g19619.t1">
    <property type="protein sequence ID" value="L893_g19619.t1"/>
    <property type="gene ID" value="L893_g19619"/>
</dbReference>
<feature type="compositionally biased region" description="Acidic residues" evidence="5">
    <location>
        <begin position="146"/>
        <end position="159"/>
    </location>
</feature>
<reference evidence="9" key="1">
    <citation type="submission" date="2016-11" db="UniProtKB">
        <authorList>
            <consortium name="WormBaseParasite"/>
        </authorList>
    </citation>
    <scope>IDENTIFICATION</scope>
</reference>
<dbReference type="Proteomes" id="UP000095287">
    <property type="component" value="Unplaced"/>
</dbReference>
<keyword evidence="8" id="KW-1185">Reference proteome</keyword>
<evidence type="ECO:0000256" key="6">
    <source>
        <dbReference type="SAM" id="SignalP"/>
    </source>
</evidence>
<dbReference type="InterPro" id="IPR013087">
    <property type="entry name" value="Znf_C2H2_type"/>
</dbReference>
<feature type="compositionally biased region" description="Basic and acidic residues" evidence="5">
    <location>
        <begin position="293"/>
        <end position="302"/>
    </location>
</feature>
<feature type="signal peptide" evidence="6">
    <location>
        <begin position="1"/>
        <end position="19"/>
    </location>
</feature>
<evidence type="ECO:0000256" key="5">
    <source>
        <dbReference type="SAM" id="MobiDB-lite"/>
    </source>
</evidence>